<keyword evidence="2" id="KW-0472">Membrane</keyword>
<dbReference type="KEGG" id="rli:RLO149_c030920"/>
<evidence type="ECO:0000259" key="4">
    <source>
        <dbReference type="Pfam" id="PF07589"/>
    </source>
</evidence>
<evidence type="ECO:0000256" key="3">
    <source>
        <dbReference type="SAM" id="SignalP"/>
    </source>
</evidence>
<keyword evidence="6" id="KW-1185">Reference proteome</keyword>
<dbReference type="EMBL" id="CP002623">
    <property type="protein sequence ID" value="AEI95048.1"/>
    <property type="molecule type" value="Genomic_DNA"/>
</dbReference>
<organism evidence="5 6">
    <name type="scientific">Roseobacter litoralis (strain ATCC 49566 / DSM 6996 / JCM 21268 / NBRC 15278 / OCh 149)</name>
    <dbReference type="NCBI Taxonomy" id="391595"/>
    <lineage>
        <taxon>Bacteria</taxon>
        <taxon>Pseudomonadati</taxon>
        <taxon>Pseudomonadota</taxon>
        <taxon>Alphaproteobacteria</taxon>
        <taxon>Rhodobacterales</taxon>
        <taxon>Roseobacteraceae</taxon>
        <taxon>Roseobacter</taxon>
    </lineage>
</organism>
<dbReference type="Pfam" id="PF07589">
    <property type="entry name" value="PEP-CTERM"/>
    <property type="match status" value="1"/>
</dbReference>
<accession>F7ZIY8</accession>
<dbReference type="NCBIfam" id="TIGR03370">
    <property type="entry name" value="VPLPA-CTERM"/>
    <property type="match status" value="1"/>
</dbReference>
<proteinExistence type="predicted"/>
<dbReference type="HOGENOM" id="CLU_1110742_0_0_5"/>
<evidence type="ECO:0000256" key="2">
    <source>
        <dbReference type="SAM" id="Phobius"/>
    </source>
</evidence>
<keyword evidence="3" id="KW-0732">Signal</keyword>
<feature type="signal peptide" evidence="3">
    <location>
        <begin position="1"/>
        <end position="23"/>
    </location>
</feature>
<keyword evidence="2" id="KW-0812">Transmembrane</keyword>
<dbReference type="RefSeq" id="WP_013962958.1">
    <property type="nucleotide sequence ID" value="NC_015730.1"/>
</dbReference>
<dbReference type="NCBIfam" id="TIGR02595">
    <property type="entry name" value="PEP_CTERM"/>
    <property type="match status" value="1"/>
</dbReference>
<dbReference type="InterPro" id="IPR022472">
    <property type="entry name" value="VPLPA-CTERM"/>
</dbReference>
<feature type="domain" description="Ice-binding protein C-terminal" evidence="4">
    <location>
        <begin position="222"/>
        <end position="246"/>
    </location>
</feature>
<dbReference type="Proteomes" id="UP000001353">
    <property type="component" value="Chromosome"/>
</dbReference>
<evidence type="ECO:0000313" key="5">
    <source>
        <dbReference type="EMBL" id="AEI95048.1"/>
    </source>
</evidence>
<feature type="region of interest" description="Disordered" evidence="1">
    <location>
        <begin position="107"/>
        <end position="130"/>
    </location>
</feature>
<dbReference type="AlphaFoldDB" id="F7ZIY8"/>
<gene>
    <name evidence="5" type="ordered locus">RLO149_c030920</name>
</gene>
<evidence type="ECO:0000256" key="1">
    <source>
        <dbReference type="SAM" id="MobiDB-lite"/>
    </source>
</evidence>
<reference evidence="5 6" key="1">
    <citation type="journal article" date="2011" name="BMC Genomics">
        <title>Comparative genome analysis and genome-guided physiological analysis of Roseobacter litoralis.</title>
        <authorList>
            <person name="Kalhoefer D."/>
            <person name="Thole S."/>
            <person name="Voget S."/>
            <person name="Lehmann R."/>
            <person name="Liesegang H."/>
            <person name="Wollher A."/>
            <person name="Daniel R."/>
            <person name="Simon M."/>
            <person name="Brinkhoff T."/>
        </authorList>
    </citation>
    <scope>NUCLEOTIDE SEQUENCE [LARGE SCALE GENOMIC DNA]</scope>
    <source>
        <strain evidence="6">ATCC 49566 / DSM 6996 / JCM 21268 / NBRC 15278 / OCh 149</strain>
    </source>
</reference>
<sequence>MNKFLTATLAAGVAVTMASGASATTFDFAALANSGSGPLFYEGSWESRVDTTAAGGMFVDASDTFTVGGIGVVATAGSYDSTGTTTGALGGASAYLDKDSDGRPAGLGVAQTSSLTGDDQADPGSDDNTGVLGNNGGDIFEYLILTFTESVFMQGVTFYNDGHFLITDGKVGYNQDGSEVMTDLAITMGVNDYTSLGASDTWVFGKVADGHNFYINAVSVAPVPVPAALPLLLAGIGGFGFMARRKRKAA</sequence>
<keyword evidence="2" id="KW-1133">Transmembrane helix</keyword>
<protein>
    <recommendedName>
        <fullName evidence="4">Ice-binding protein C-terminal domain-containing protein</fullName>
    </recommendedName>
</protein>
<evidence type="ECO:0000313" key="6">
    <source>
        <dbReference type="Proteomes" id="UP000001353"/>
    </source>
</evidence>
<name>F7ZIY8_ROSLO</name>
<feature type="chain" id="PRO_5003373401" description="Ice-binding protein C-terminal domain-containing protein" evidence="3">
    <location>
        <begin position="24"/>
        <end position="250"/>
    </location>
</feature>
<dbReference type="InterPro" id="IPR013424">
    <property type="entry name" value="Ice-binding_C"/>
</dbReference>
<feature type="transmembrane region" description="Helical" evidence="2">
    <location>
        <begin position="223"/>
        <end position="243"/>
    </location>
</feature>